<dbReference type="GO" id="GO:0005980">
    <property type="term" value="P:glycogen catabolic process"/>
    <property type="evidence" value="ECO:0007669"/>
    <property type="project" value="TreeGrafter"/>
</dbReference>
<dbReference type="InterPro" id="IPR000811">
    <property type="entry name" value="Glyco_trans_35"/>
</dbReference>
<dbReference type="FunFam" id="3.40.50.2000:FF:000003">
    <property type="entry name" value="Alpha-1,4 glucan phosphorylase"/>
    <property type="match status" value="1"/>
</dbReference>
<dbReference type="EMBL" id="SLUK01000015">
    <property type="protein sequence ID" value="TCL41110.1"/>
    <property type="molecule type" value="Genomic_DNA"/>
</dbReference>
<evidence type="ECO:0000313" key="13">
    <source>
        <dbReference type="Proteomes" id="UP000294682"/>
    </source>
</evidence>
<keyword evidence="4" id="KW-0021">Allosteric enzyme</keyword>
<evidence type="ECO:0000256" key="2">
    <source>
        <dbReference type="ARBA" id="ARBA00001933"/>
    </source>
</evidence>
<keyword evidence="8 11" id="KW-0119">Carbohydrate metabolism</keyword>
<evidence type="ECO:0000256" key="7">
    <source>
        <dbReference type="ARBA" id="ARBA00022898"/>
    </source>
</evidence>
<dbReference type="NCBIfam" id="TIGR02093">
    <property type="entry name" value="P_ylase"/>
    <property type="match status" value="1"/>
</dbReference>
<reference evidence="12 13" key="1">
    <citation type="submission" date="2019-03" db="EMBL/GenBank/DDBJ databases">
        <title>Genomic Encyclopedia of Type Strains, Phase IV (KMG-IV): sequencing the most valuable type-strain genomes for metagenomic binning, comparative biology and taxonomic classification.</title>
        <authorList>
            <person name="Goeker M."/>
        </authorList>
    </citation>
    <scope>NUCLEOTIDE SEQUENCE [LARGE SCALE GENOMIC DNA]</scope>
    <source>
        <strain evidence="12 13">DSM 100433</strain>
    </source>
</reference>
<comment type="cofactor">
    <cofactor evidence="2 11">
        <name>pyridoxal 5'-phosphate</name>
        <dbReference type="ChEBI" id="CHEBI:597326"/>
    </cofactor>
</comment>
<comment type="function">
    <text evidence="11">Allosteric enzyme that catalyzes the rate-limiting step in glycogen catabolism, the phosphorolytic cleavage of glycogen to produce glucose-1-phosphate, and plays a central role in maintaining cellular and organismal glucose homeostasis.</text>
</comment>
<evidence type="ECO:0000256" key="3">
    <source>
        <dbReference type="ARBA" id="ARBA00006047"/>
    </source>
</evidence>
<dbReference type="Pfam" id="PF00343">
    <property type="entry name" value="Phosphorylase"/>
    <property type="match status" value="1"/>
</dbReference>
<dbReference type="PANTHER" id="PTHR11468">
    <property type="entry name" value="GLYCOGEN PHOSPHORYLASE"/>
    <property type="match status" value="1"/>
</dbReference>
<dbReference type="GO" id="GO:0005737">
    <property type="term" value="C:cytoplasm"/>
    <property type="evidence" value="ECO:0007669"/>
    <property type="project" value="TreeGrafter"/>
</dbReference>
<evidence type="ECO:0000256" key="11">
    <source>
        <dbReference type="RuleBase" id="RU000587"/>
    </source>
</evidence>
<comment type="caution">
    <text evidence="12">The sequence shown here is derived from an EMBL/GenBank/DDBJ whole genome shotgun (WGS) entry which is preliminary data.</text>
</comment>
<dbReference type="PROSITE" id="PS00102">
    <property type="entry name" value="PHOSPHORYLASE"/>
    <property type="match status" value="1"/>
</dbReference>
<comment type="catalytic activity">
    <reaction evidence="1 11">
        <text>[(1-&gt;4)-alpha-D-glucosyl](n) + phosphate = [(1-&gt;4)-alpha-D-glucosyl](n-1) + alpha-D-glucose 1-phosphate</text>
        <dbReference type="Rhea" id="RHEA:41732"/>
        <dbReference type="Rhea" id="RHEA-COMP:9584"/>
        <dbReference type="Rhea" id="RHEA-COMP:9586"/>
        <dbReference type="ChEBI" id="CHEBI:15444"/>
        <dbReference type="ChEBI" id="CHEBI:43474"/>
        <dbReference type="ChEBI" id="CHEBI:58601"/>
        <dbReference type="EC" id="2.4.1.1"/>
    </reaction>
</comment>
<dbReference type="RefSeq" id="WP_132085270.1">
    <property type="nucleotide sequence ID" value="NZ_SLUK01000015.1"/>
</dbReference>
<dbReference type="AlphaFoldDB" id="A0A9X8UGT4"/>
<dbReference type="SUPFAM" id="SSF53756">
    <property type="entry name" value="UDP-Glycosyltransferase/glycogen phosphorylase"/>
    <property type="match status" value="1"/>
</dbReference>
<accession>A0A9X8UGT4</accession>
<dbReference type="Proteomes" id="UP000294682">
    <property type="component" value="Unassembled WGS sequence"/>
</dbReference>
<keyword evidence="5 11" id="KW-0328">Glycosyltransferase</keyword>
<keyword evidence="6 11" id="KW-0808">Transferase</keyword>
<dbReference type="CDD" id="cd04300">
    <property type="entry name" value="GT35_Glycogen_Phosphorylase"/>
    <property type="match status" value="1"/>
</dbReference>
<dbReference type="InterPro" id="IPR011833">
    <property type="entry name" value="Glycg_phsphrylas"/>
</dbReference>
<dbReference type="GO" id="GO:0030170">
    <property type="term" value="F:pyridoxal phosphate binding"/>
    <property type="evidence" value="ECO:0007669"/>
    <property type="project" value="InterPro"/>
</dbReference>
<protein>
    <recommendedName>
        <fullName evidence="11">Alpha-1,4 glucan phosphorylase</fullName>
        <ecNumber evidence="11">2.4.1.1</ecNumber>
    </recommendedName>
</protein>
<sequence>MLDHFDQEGFLQALRQNLHREYRCEIEEAAPWQLHEALGEAVMEQLYSDWRASLQKRDQVRRAGYLSAEFLVGRAVYNNLLCLGVLDEVAGLLAQAGADIGALEEIEDAALGNGGLGRLAACFLDSAATLDLPLDGYGIRYRYGLFRQQLVDGYQKEAADDWTRFGDPWSVRRQQDTVQVTLGDQVVNAVPYDMPILGWGTDNVGTLRLWQAEPVEEFDFTLFNDQHYDEAVRCKNKAEDISRVLYPNDSTREGKLLRLGQQYFFCSASLQSMLRDYARAHGENYHDFGKWYALQLNDTHPVIAIPELIRLLMERSLDFLSALAVAQETFSYTNHTVMPEAMESWECSLLRETCPQVLAVIEMIDEHRARDLAGRGLSPMAAARYRIIRGGYVQMANLAVYVGHTVNGVAKLHTEILKETVLHDWYKLFPERFQNKTNGITQRRWLRLCNPELSALITRLLGDEAWVRDLERLKELERYAQDEGVMREFAVIKREKKRQLAGFIERQEGIRLDENFLFDIQVKRLHEYKRQLLNALSILDIYYGLKEGRIQDFTPTAFIFGAKAAPGYVRAKAIIHFICEIAKMIDGDPEMDGKLKIVFVQNYNVSYAERLIPAADVSEQISTAGTEASGTGNMKFMLNGAVTLGTYDGANVEIVKAAGEENNYIFGARVEQLDEIRDSYDPKRIYEEQPRIRRVLDTLIDGTFSDSGNGEFAELHRSILEGASWHRADNYFLLRDFLDYQEKKLAANRDYRDRLAFSRRCWYNLCNAGRFSSDRTIREYARDIWKIEPVK</sequence>
<dbReference type="FunFam" id="3.40.50.2000:FF:000807">
    <property type="entry name" value="Alpha-glucan phosphorylase 2, cytosolic"/>
    <property type="match status" value="1"/>
</dbReference>
<keyword evidence="13" id="KW-1185">Reference proteome</keyword>
<proteinExistence type="inferred from homology"/>
<keyword evidence="7 10" id="KW-0663">Pyridoxal phosphate</keyword>
<dbReference type="PIRSF" id="PIRSF000460">
    <property type="entry name" value="Pprylas_GlgP"/>
    <property type="match status" value="1"/>
</dbReference>
<evidence type="ECO:0000256" key="5">
    <source>
        <dbReference type="ARBA" id="ARBA00022676"/>
    </source>
</evidence>
<evidence type="ECO:0000256" key="10">
    <source>
        <dbReference type="PIRSR" id="PIRSR000460-1"/>
    </source>
</evidence>
<dbReference type="InterPro" id="IPR035090">
    <property type="entry name" value="Pyridoxal_P_attach_site"/>
</dbReference>
<evidence type="ECO:0000256" key="4">
    <source>
        <dbReference type="ARBA" id="ARBA00022533"/>
    </source>
</evidence>
<dbReference type="GO" id="GO:0008184">
    <property type="term" value="F:glycogen phosphorylase activity"/>
    <property type="evidence" value="ECO:0007669"/>
    <property type="project" value="InterPro"/>
</dbReference>
<comment type="function">
    <text evidence="9">Phosphorylase is an important allosteric enzyme in carbohydrate metabolism. Enzymes from different sources differ in their regulatory mechanisms and in their natural substrates. However, all known phosphorylases share catalytic and structural properties.</text>
</comment>
<gene>
    <name evidence="12" type="ORF">EDD78_11543</name>
</gene>
<name>A0A9X8UGT4_9FIRM</name>
<evidence type="ECO:0000256" key="6">
    <source>
        <dbReference type="ARBA" id="ARBA00022679"/>
    </source>
</evidence>
<dbReference type="PANTHER" id="PTHR11468:SF3">
    <property type="entry name" value="GLYCOGEN PHOSPHORYLASE, LIVER FORM"/>
    <property type="match status" value="1"/>
</dbReference>
<evidence type="ECO:0000256" key="9">
    <source>
        <dbReference type="ARBA" id="ARBA00025174"/>
    </source>
</evidence>
<feature type="modified residue" description="N6-(pyridoxal phosphate)lysine" evidence="10">
    <location>
        <position position="635"/>
    </location>
</feature>
<dbReference type="EC" id="2.4.1.1" evidence="11"/>
<evidence type="ECO:0000256" key="8">
    <source>
        <dbReference type="ARBA" id="ARBA00023277"/>
    </source>
</evidence>
<comment type="similarity">
    <text evidence="3 11">Belongs to the glycogen phosphorylase family.</text>
</comment>
<organism evidence="12 13">
    <name type="scientific">Harryflintia acetispora</name>
    <dbReference type="NCBI Taxonomy" id="1849041"/>
    <lineage>
        <taxon>Bacteria</taxon>
        <taxon>Bacillati</taxon>
        <taxon>Bacillota</taxon>
        <taxon>Clostridia</taxon>
        <taxon>Eubacteriales</taxon>
        <taxon>Oscillospiraceae</taxon>
        <taxon>Harryflintia</taxon>
    </lineage>
</organism>
<evidence type="ECO:0000313" key="12">
    <source>
        <dbReference type="EMBL" id="TCL41110.1"/>
    </source>
</evidence>
<dbReference type="Gene3D" id="3.40.50.2000">
    <property type="entry name" value="Glycogen Phosphorylase B"/>
    <property type="match status" value="2"/>
</dbReference>
<evidence type="ECO:0000256" key="1">
    <source>
        <dbReference type="ARBA" id="ARBA00001275"/>
    </source>
</evidence>